<evidence type="ECO:0000259" key="1">
    <source>
        <dbReference type="Pfam" id="PF24346"/>
    </source>
</evidence>
<feature type="domain" description="DUF7507" evidence="1">
    <location>
        <begin position="389"/>
        <end position="501"/>
    </location>
</feature>
<dbReference type="EMBL" id="JADEXQ010000164">
    <property type="protein sequence ID" value="MBE9033215.1"/>
    <property type="molecule type" value="Genomic_DNA"/>
</dbReference>
<dbReference type="InterPro" id="IPR047589">
    <property type="entry name" value="DUF11_rpt"/>
</dbReference>
<dbReference type="PANTHER" id="PTHR34819:SF3">
    <property type="entry name" value="CELL SURFACE PROTEIN"/>
    <property type="match status" value="1"/>
</dbReference>
<keyword evidence="3" id="KW-1185">Reference proteome</keyword>
<dbReference type="Proteomes" id="UP000625316">
    <property type="component" value="Unassembled WGS sequence"/>
</dbReference>
<protein>
    <recommendedName>
        <fullName evidence="1">DUF7507 domain-containing protein</fullName>
    </recommendedName>
</protein>
<organism evidence="2 3">
    <name type="scientific">Romeriopsis navalis LEGE 11480</name>
    <dbReference type="NCBI Taxonomy" id="2777977"/>
    <lineage>
        <taxon>Bacteria</taxon>
        <taxon>Bacillati</taxon>
        <taxon>Cyanobacteriota</taxon>
        <taxon>Cyanophyceae</taxon>
        <taxon>Leptolyngbyales</taxon>
        <taxon>Leptolyngbyaceae</taxon>
        <taxon>Romeriopsis</taxon>
        <taxon>Romeriopsis navalis</taxon>
    </lineage>
</organism>
<reference evidence="2" key="1">
    <citation type="submission" date="2020-10" db="EMBL/GenBank/DDBJ databases">
        <authorList>
            <person name="Castelo-Branco R."/>
            <person name="Eusebio N."/>
            <person name="Adriana R."/>
            <person name="Vieira A."/>
            <person name="Brugerolle De Fraissinette N."/>
            <person name="Rezende De Castro R."/>
            <person name="Schneider M.P."/>
            <person name="Vasconcelos V."/>
            <person name="Leao P.N."/>
        </authorList>
    </citation>
    <scope>NUCLEOTIDE SEQUENCE</scope>
    <source>
        <strain evidence="2">LEGE 11480</strain>
    </source>
</reference>
<proteinExistence type="predicted"/>
<dbReference type="InterPro" id="IPR001343">
    <property type="entry name" value="Hemolysn_Ca-bd"/>
</dbReference>
<dbReference type="PANTHER" id="PTHR34819">
    <property type="entry name" value="LARGE CYSTEINE-RICH PERIPLASMIC PROTEIN OMCB"/>
    <property type="match status" value="1"/>
</dbReference>
<dbReference type="RefSeq" id="WP_264328024.1">
    <property type="nucleotide sequence ID" value="NZ_JADEXQ010000164.1"/>
</dbReference>
<dbReference type="InterPro" id="IPR055354">
    <property type="entry name" value="DUF7507"/>
</dbReference>
<dbReference type="GO" id="GO:0005509">
    <property type="term" value="F:calcium ion binding"/>
    <property type="evidence" value="ECO:0007669"/>
    <property type="project" value="InterPro"/>
</dbReference>
<dbReference type="Gene3D" id="2.150.10.10">
    <property type="entry name" value="Serralysin-like metalloprotease, C-terminal"/>
    <property type="match status" value="1"/>
</dbReference>
<dbReference type="InterPro" id="IPR011049">
    <property type="entry name" value="Serralysin-like_metalloprot_C"/>
</dbReference>
<feature type="domain" description="DUF7507" evidence="1">
    <location>
        <begin position="247"/>
        <end position="360"/>
    </location>
</feature>
<dbReference type="SUPFAM" id="SSF51120">
    <property type="entry name" value="beta-Roll"/>
    <property type="match status" value="1"/>
</dbReference>
<evidence type="ECO:0000313" key="3">
    <source>
        <dbReference type="Proteomes" id="UP000625316"/>
    </source>
</evidence>
<dbReference type="InterPro" id="IPR051172">
    <property type="entry name" value="Chlamydia_OmcB"/>
</dbReference>
<feature type="domain" description="DUF7507" evidence="1">
    <location>
        <begin position="515"/>
        <end position="624"/>
    </location>
</feature>
<comment type="caution">
    <text evidence="2">The sequence shown here is derived from an EMBL/GenBank/DDBJ whole genome shotgun (WGS) entry which is preliminary data.</text>
</comment>
<name>A0A928Z7J0_9CYAN</name>
<feature type="domain" description="DUF7507" evidence="1">
    <location>
        <begin position="18"/>
        <end position="102"/>
    </location>
</feature>
<gene>
    <name evidence="2" type="ORF">IQ266_26115</name>
</gene>
<feature type="domain" description="DUF7507" evidence="1">
    <location>
        <begin position="138"/>
        <end position="235"/>
    </location>
</feature>
<dbReference type="Pfam" id="PF24346">
    <property type="entry name" value="DUF7507"/>
    <property type="match status" value="7"/>
</dbReference>
<dbReference type="NCBIfam" id="TIGR01451">
    <property type="entry name" value="B_ant_repeat"/>
    <property type="match status" value="5"/>
</dbReference>
<feature type="domain" description="DUF7507" evidence="1">
    <location>
        <begin position="773"/>
        <end position="872"/>
    </location>
</feature>
<accession>A0A928Z7J0</accession>
<evidence type="ECO:0000313" key="2">
    <source>
        <dbReference type="EMBL" id="MBE9033215.1"/>
    </source>
</evidence>
<dbReference type="AlphaFoldDB" id="A0A928Z7J0"/>
<feature type="domain" description="DUF7507" evidence="1">
    <location>
        <begin position="636"/>
        <end position="755"/>
    </location>
</feature>
<dbReference type="Pfam" id="PF00353">
    <property type="entry name" value="HemolysinCabind"/>
    <property type="match status" value="2"/>
</dbReference>
<sequence>MADIFLLQDGVWTDGADQNGAPNPGETITYTFTLQNVGIDLLTNVSVIGPEIDIDFTNFSGELASGEEVELTGEYTIQQDDVDRGQVEIIASVTGTEPGGIPFSVAALPNFVSLDQLTALNITKVPAGFRDQNVIGKRDVNDEAIYNYTITNSGNINLFDLTLADDNGIPGGPLTNIPLQGLVDLDGDNQVDDLAPGATATGQLLTPLTQDFLTAGIVENIATTTGRTLLNRTVENVATAQIDVRDPRITVDKVVEAIDLSENNPTIRDAGDLVTYRYTVTNTGNVPLFDVRAIDDNGTRFDPTDDFPVDGLVGLEDLDGDGVIDDLAVGQSATGTELVMLSQAVADAGFVRNNVLAQGISADLEFRGQIRPGKTVNDTDNALVVIPANPAIALDKTAGDVVEAGGRPDILGDAGDTVTYRYDVTNTGNVTLQNVVVADDNGTPIDQTDDFSLAVGTLQPGESATVQSNPIPLTQLDVDNGSVTNIAIATGEPPRGTPVTAEDDATVELDLPGQITLTKTAGAIVDANNNAIIGDAGDTVTYRYAIANDGPVTLTLNSLQDDNGTPDIPTDDFSVLLPTTVLAPGETLTVESLPIAFTQAKVDLGTVTNTAIVTATDPQDTVLTATDTATVEVSLEPSIILTKTGVLNDPDQDGFQSPGETVDYTYVATNNGPVTLFNVNLRDDNGTPNIATDDFAVSFIAGLADLDQDGEVDDLAVGATAIGTYTKTLTEADLASPTFTNIGTVTAVDAKANPARATDPETVMFERPMPRDPAIQFKKTAVLDIGHDGCLNEGDIITYTFTIQNTGNVNIDQLQVQDDLPGISRFDLSGFQLLAPDQSFSFTATYAITLEDIHHHGVSNFATVYGNPEGGNVDDVTDDVMATAGVRVSFNGDDWVTNSITAIAPSPSTTTSGLSTTTVTQDASRISQSVIYGTAADDVILPTDRLDYLVYANDGRNFVVTGAGADAIYGGNGFDLIIAGDGNNTVYANEGRNLVIAGDGNDTVYGGSAVDWILTGAGDDLIYANEGDNFVAAGAGENTVYLGHGADYVLLSTGGMSKIFNFNAAQDKLILNGLNPDVITLESVNTDGYFTVVKNAGTEIAKLDGVNLDVTDVQFDTLDNAGRAAIGLLPNEFPAATVREPLLSTGVPSQVLSGLLA</sequence>